<evidence type="ECO:0000259" key="1">
    <source>
        <dbReference type="Pfam" id="PF02579"/>
    </source>
</evidence>
<dbReference type="InterPro" id="IPR036105">
    <property type="entry name" value="DiNase_FeMo-co_biosyn_sf"/>
</dbReference>
<feature type="domain" description="Dinitrogenase iron-molybdenum cofactor biosynthesis" evidence="1">
    <location>
        <begin position="12"/>
        <end position="100"/>
    </location>
</feature>
<dbReference type="InterPro" id="IPR003731">
    <property type="entry name" value="Di-Nase_FeMo-co_biosynth"/>
</dbReference>
<reference evidence="2" key="1">
    <citation type="journal article" date="2020" name="mSystems">
        <title>Genome- and Community-Level Interaction Insights into Carbon Utilization and Element Cycling Functions of Hydrothermarchaeota in Hydrothermal Sediment.</title>
        <authorList>
            <person name="Zhou Z."/>
            <person name="Liu Y."/>
            <person name="Xu W."/>
            <person name="Pan J."/>
            <person name="Luo Z.H."/>
            <person name="Li M."/>
        </authorList>
    </citation>
    <scope>NUCLEOTIDE SEQUENCE [LARGE SCALE GENOMIC DNA]</scope>
    <source>
        <strain evidence="2">SpSt-769</strain>
    </source>
</reference>
<protein>
    <submittedName>
        <fullName evidence="2">Dinitrogenase iron-molybdenum cofactor biosynthesis protein</fullName>
    </submittedName>
</protein>
<organism evidence="2">
    <name type="scientific">Desulfomonile tiedjei</name>
    <dbReference type="NCBI Taxonomy" id="2358"/>
    <lineage>
        <taxon>Bacteria</taxon>
        <taxon>Pseudomonadati</taxon>
        <taxon>Thermodesulfobacteriota</taxon>
        <taxon>Desulfomonilia</taxon>
        <taxon>Desulfomonilales</taxon>
        <taxon>Desulfomonilaceae</taxon>
        <taxon>Desulfomonile</taxon>
    </lineage>
</organism>
<dbReference type="EMBL" id="DTGT01000260">
    <property type="protein sequence ID" value="HGH61289.1"/>
    <property type="molecule type" value="Genomic_DNA"/>
</dbReference>
<dbReference type="Pfam" id="PF02579">
    <property type="entry name" value="Nitro_FeMo-Co"/>
    <property type="match status" value="1"/>
</dbReference>
<proteinExistence type="predicted"/>
<dbReference type="Gene3D" id="3.30.420.130">
    <property type="entry name" value="Dinitrogenase iron-molybdenum cofactor biosynthesis domain"/>
    <property type="match status" value="1"/>
</dbReference>
<dbReference type="AlphaFoldDB" id="A0A7C4ESN7"/>
<name>A0A7C4ESN7_9BACT</name>
<dbReference type="SUPFAM" id="SSF53146">
    <property type="entry name" value="Nitrogenase accessory factor-like"/>
    <property type="match status" value="1"/>
</dbReference>
<comment type="caution">
    <text evidence="2">The sequence shown here is derived from an EMBL/GenBank/DDBJ whole genome shotgun (WGS) entry which is preliminary data.</text>
</comment>
<gene>
    <name evidence="2" type="ORF">ENV54_08335</name>
</gene>
<evidence type="ECO:0000313" key="2">
    <source>
        <dbReference type="EMBL" id="HGH61289.1"/>
    </source>
</evidence>
<sequence length="124" mass="13650">MPDKKVLIPLSGDDVAPRFDLAPEVVVVTLDDDGAVLDERAIVLPSASAEILCRLILDEKTDVVVCGGIDDEYFQYLTWKKVKVIDSVIGRYDEVLRRLAAHALAPGDVIRPDQTSKTEISSRD</sequence>
<accession>A0A7C4ESN7</accession>